<keyword evidence="3" id="KW-1185">Reference proteome</keyword>
<evidence type="ECO:0000313" key="2">
    <source>
        <dbReference type="EMBL" id="UQX89949.1"/>
    </source>
</evidence>
<dbReference type="RefSeq" id="WP_249773844.1">
    <property type="nucleotide sequence ID" value="NZ_CP097332.1"/>
</dbReference>
<dbReference type="InterPro" id="IPR007569">
    <property type="entry name" value="DUF559"/>
</dbReference>
<gene>
    <name evidence="2" type="ORF">M6D93_08060</name>
</gene>
<reference evidence="2" key="2">
    <citation type="submission" date="2022-05" db="EMBL/GenBank/DDBJ databases">
        <authorList>
            <person name="Kim J.-S."/>
            <person name="Lee K."/>
            <person name="Suh M."/>
            <person name="Eom M."/>
            <person name="Kim J.-S."/>
            <person name="Kim D.-S."/>
            <person name="Ko S.-H."/>
            <person name="Shin Y."/>
            <person name="Lee J.-S."/>
        </authorList>
    </citation>
    <scope>NUCLEOTIDE SEQUENCE</scope>
    <source>
        <strain evidence="2">N237</strain>
    </source>
</reference>
<feature type="domain" description="DUF559" evidence="1">
    <location>
        <begin position="130"/>
        <end position="189"/>
    </location>
</feature>
<protein>
    <submittedName>
        <fullName evidence="2">DUF559 domain-containing protein</fullName>
    </submittedName>
</protein>
<evidence type="ECO:0000313" key="3">
    <source>
        <dbReference type="Proteomes" id="UP001056336"/>
    </source>
</evidence>
<dbReference type="Proteomes" id="UP001056336">
    <property type="component" value="Chromosome"/>
</dbReference>
<evidence type="ECO:0000259" key="1">
    <source>
        <dbReference type="Pfam" id="PF04480"/>
    </source>
</evidence>
<proteinExistence type="predicted"/>
<dbReference type="EMBL" id="CP097332">
    <property type="protein sequence ID" value="UQX89949.1"/>
    <property type="molecule type" value="Genomic_DNA"/>
</dbReference>
<dbReference type="Pfam" id="PF04480">
    <property type="entry name" value="DUF559"/>
    <property type="match status" value="1"/>
</dbReference>
<reference evidence="2" key="1">
    <citation type="journal article" date="2018" name="Int. J. Syst. Evol. Microbiol.">
        <title>Jatrophihabitans telluris sp. nov., isolated from sediment soil of lava forest wetlands and the emended description of the genus Jatrophihabitans.</title>
        <authorList>
            <person name="Lee K.C."/>
            <person name="Suh M.K."/>
            <person name="Eom M.K."/>
            <person name="Kim K.K."/>
            <person name="Kim J.S."/>
            <person name="Kim D.S."/>
            <person name="Ko S.H."/>
            <person name="Shin Y.K."/>
            <person name="Lee J.S."/>
        </authorList>
    </citation>
    <scope>NUCLEOTIDE SEQUENCE</scope>
    <source>
        <strain evidence="2">N237</strain>
    </source>
</reference>
<sequence>MTRSRRPELRTHRNEIRRADVTVLDGLPVTTLARSWWALGAVLRLADLVAAGDCALRLGVTIDALDEQRRLWRGRRGNRTVAAALPLLDQRSRSRPETHLRVIVRLGGLDCFDVNTPISNSDGEWLAEPDLSCEQARVALEYQGSDHAELSRMRRDITRATDLRRAGWMLLNYGPAEVFGRPEQIAPELRHLVQRRAPQVRLKRPVSNRLH</sequence>
<name>A0ABY4R586_9ACTN</name>
<accession>A0ABY4R586</accession>
<organism evidence="2 3">
    <name type="scientific">Jatrophihabitans telluris</name>
    <dbReference type="NCBI Taxonomy" id="2038343"/>
    <lineage>
        <taxon>Bacteria</taxon>
        <taxon>Bacillati</taxon>
        <taxon>Actinomycetota</taxon>
        <taxon>Actinomycetes</taxon>
        <taxon>Jatrophihabitantales</taxon>
        <taxon>Jatrophihabitantaceae</taxon>
        <taxon>Jatrophihabitans</taxon>
    </lineage>
</organism>